<keyword evidence="2" id="KW-1185">Reference proteome</keyword>
<evidence type="ECO:0000313" key="2">
    <source>
        <dbReference type="Proteomes" id="UP000001038"/>
    </source>
</evidence>
<proteinExistence type="predicted"/>
<organism evidence="1 2">
    <name type="scientific">Oryzias latipes</name>
    <name type="common">Japanese rice fish</name>
    <name type="synonym">Japanese killifish</name>
    <dbReference type="NCBI Taxonomy" id="8090"/>
    <lineage>
        <taxon>Eukaryota</taxon>
        <taxon>Metazoa</taxon>
        <taxon>Chordata</taxon>
        <taxon>Craniata</taxon>
        <taxon>Vertebrata</taxon>
        <taxon>Euteleostomi</taxon>
        <taxon>Actinopterygii</taxon>
        <taxon>Neopterygii</taxon>
        <taxon>Teleostei</taxon>
        <taxon>Neoteleostei</taxon>
        <taxon>Acanthomorphata</taxon>
        <taxon>Ovalentaria</taxon>
        <taxon>Atherinomorphae</taxon>
        <taxon>Beloniformes</taxon>
        <taxon>Adrianichthyidae</taxon>
        <taxon>Oryziinae</taxon>
        <taxon>Oryzias</taxon>
    </lineage>
</organism>
<dbReference type="AlphaFoldDB" id="A0A3B3HWF9"/>
<dbReference type="Ensembl" id="ENSORLT00000033965.1">
    <property type="protein sequence ID" value="ENSORLP00000036169.1"/>
    <property type="gene ID" value="ENSORLG00000025368.1"/>
</dbReference>
<dbReference type="Proteomes" id="UP000001038">
    <property type="component" value="Chromosome 18"/>
</dbReference>
<name>A0A3B3HWF9_ORYLA</name>
<reference evidence="1" key="3">
    <citation type="submission" date="2025-09" db="UniProtKB">
        <authorList>
            <consortium name="Ensembl"/>
        </authorList>
    </citation>
    <scope>IDENTIFICATION</scope>
    <source>
        <strain evidence="1">Hd-rR</strain>
    </source>
</reference>
<protein>
    <submittedName>
        <fullName evidence="1">Uncharacterized protein</fullName>
    </submittedName>
</protein>
<sequence>MFNAFFHLGIFQHGQYTLLIVGVLLQPATSLHLYPKEHTWDQLNHTVDYALLLFLIV</sequence>
<evidence type="ECO:0000313" key="1">
    <source>
        <dbReference type="Ensembl" id="ENSORLP00000036169.1"/>
    </source>
</evidence>
<reference evidence="1" key="2">
    <citation type="submission" date="2025-08" db="UniProtKB">
        <authorList>
            <consortium name="Ensembl"/>
        </authorList>
    </citation>
    <scope>IDENTIFICATION</scope>
    <source>
        <strain evidence="1">Hd-rR</strain>
    </source>
</reference>
<reference evidence="1 2" key="1">
    <citation type="journal article" date="2007" name="Nature">
        <title>The medaka draft genome and insights into vertebrate genome evolution.</title>
        <authorList>
            <person name="Kasahara M."/>
            <person name="Naruse K."/>
            <person name="Sasaki S."/>
            <person name="Nakatani Y."/>
            <person name="Qu W."/>
            <person name="Ahsan B."/>
            <person name="Yamada T."/>
            <person name="Nagayasu Y."/>
            <person name="Doi K."/>
            <person name="Kasai Y."/>
            <person name="Jindo T."/>
            <person name="Kobayashi D."/>
            <person name="Shimada A."/>
            <person name="Toyoda A."/>
            <person name="Kuroki Y."/>
            <person name="Fujiyama A."/>
            <person name="Sasaki T."/>
            <person name="Shimizu A."/>
            <person name="Asakawa S."/>
            <person name="Shimizu N."/>
            <person name="Hashimoto S."/>
            <person name="Yang J."/>
            <person name="Lee Y."/>
            <person name="Matsushima K."/>
            <person name="Sugano S."/>
            <person name="Sakaizumi M."/>
            <person name="Narita T."/>
            <person name="Ohishi K."/>
            <person name="Haga S."/>
            <person name="Ohta F."/>
            <person name="Nomoto H."/>
            <person name="Nogata K."/>
            <person name="Morishita T."/>
            <person name="Endo T."/>
            <person name="Shin-I T."/>
            <person name="Takeda H."/>
            <person name="Morishita S."/>
            <person name="Kohara Y."/>
        </authorList>
    </citation>
    <scope>NUCLEOTIDE SEQUENCE [LARGE SCALE GENOMIC DNA]</scope>
    <source>
        <strain evidence="1 2">Hd-rR</strain>
    </source>
</reference>
<accession>A0A3B3HWF9</accession>
<dbReference type="InParanoid" id="A0A3B3HWF9"/>